<dbReference type="AlphaFoldDB" id="A0A1X0YCZ0"/>
<evidence type="ECO:0000256" key="6">
    <source>
        <dbReference type="ARBA" id="ARBA00023141"/>
    </source>
</evidence>
<comment type="catalytic activity">
    <reaction evidence="1 8">
        <text>1-(2-carboxyphenylamino)-1-deoxy-D-ribulose 5-phosphate + H(+) = (1S,2R)-1-C-(indol-3-yl)glycerol 3-phosphate + CO2 + H2O</text>
        <dbReference type="Rhea" id="RHEA:23476"/>
        <dbReference type="ChEBI" id="CHEBI:15377"/>
        <dbReference type="ChEBI" id="CHEBI:15378"/>
        <dbReference type="ChEBI" id="CHEBI:16526"/>
        <dbReference type="ChEBI" id="CHEBI:58613"/>
        <dbReference type="ChEBI" id="CHEBI:58866"/>
        <dbReference type="EC" id="4.1.1.48"/>
    </reaction>
</comment>
<evidence type="ECO:0000256" key="2">
    <source>
        <dbReference type="ARBA" id="ARBA00004696"/>
    </source>
</evidence>
<dbReference type="EC" id="4.1.1.48" evidence="8"/>
<dbReference type="UniPathway" id="UPA00035">
    <property type="reaction ID" value="UER00043"/>
</dbReference>
<dbReference type="CDD" id="cd00331">
    <property type="entry name" value="IGPS"/>
    <property type="match status" value="1"/>
</dbReference>
<dbReference type="NCBIfam" id="NF001373">
    <property type="entry name" value="PRK00278.1-6"/>
    <property type="match status" value="1"/>
</dbReference>
<dbReference type="InterPro" id="IPR045186">
    <property type="entry name" value="Indole-3-glycerol_P_synth"/>
</dbReference>
<gene>
    <name evidence="8" type="primary">trpC</name>
    <name evidence="10" type="ORF">B5V00_03185</name>
</gene>
<dbReference type="SUPFAM" id="SSF51366">
    <property type="entry name" value="Ribulose-phoshate binding barrel"/>
    <property type="match status" value="1"/>
</dbReference>
<evidence type="ECO:0000256" key="8">
    <source>
        <dbReference type="HAMAP-Rule" id="MF_00134"/>
    </source>
</evidence>
<dbReference type="NCBIfam" id="NF001377">
    <property type="entry name" value="PRK00278.2-4"/>
    <property type="match status" value="1"/>
</dbReference>
<comment type="caution">
    <text evidence="10">The sequence shown here is derived from an EMBL/GenBank/DDBJ whole genome shotgun (WGS) entry which is preliminary data.</text>
</comment>
<dbReference type="PANTHER" id="PTHR22854">
    <property type="entry name" value="TRYPTOPHAN BIOSYNTHESIS PROTEIN"/>
    <property type="match status" value="1"/>
</dbReference>
<sequence>MSILDKILCHKQQEVADAVARMPLSEYRARCRDLEPTRGFAAALSSRSETGTAIIAEVKKGSPSRGIIRADFDPVRIAGDYRDGGATCLSVLTDREFFYGDLAYLQQVRDQVSLPLLRKDFMIDRYQLFEARAAGADAVLLIAAALESAQLEDFAAEAAELGLDVLLEVHDETEIAKSFRVAAPLFGINNRNLKTFTTDLATTERLLPLLPPEALPVAESGLHTRADIERLQRAGARAFLIGESLMRETDIPAKLAELQGGSHV</sequence>
<organism evidence="10 11">
    <name type="scientific">Geothermobacter hydrogeniphilus</name>
    <dbReference type="NCBI Taxonomy" id="1969733"/>
    <lineage>
        <taxon>Bacteria</taxon>
        <taxon>Pseudomonadati</taxon>
        <taxon>Thermodesulfobacteriota</taxon>
        <taxon>Desulfuromonadia</taxon>
        <taxon>Desulfuromonadales</taxon>
        <taxon>Geothermobacteraceae</taxon>
        <taxon>Geothermobacter</taxon>
    </lineage>
</organism>
<keyword evidence="6 8" id="KW-0057">Aromatic amino acid biosynthesis</keyword>
<dbReference type="FunFam" id="3.20.20.70:FF:000024">
    <property type="entry name" value="Indole-3-glycerol phosphate synthase"/>
    <property type="match status" value="1"/>
</dbReference>
<dbReference type="InterPro" id="IPR011060">
    <property type="entry name" value="RibuloseP-bd_barrel"/>
</dbReference>
<dbReference type="PANTHER" id="PTHR22854:SF2">
    <property type="entry name" value="INDOLE-3-GLYCEROL-PHOSPHATE SYNTHASE"/>
    <property type="match status" value="1"/>
</dbReference>
<name>A0A1X0YCZ0_9BACT</name>
<dbReference type="GO" id="GO:0000162">
    <property type="term" value="P:L-tryptophan biosynthetic process"/>
    <property type="evidence" value="ECO:0007669"/>
    <property type="project" value="UniProtKB-UniRule"/>
</dbReference>
<accession>A0A1X0YCZ0</accession>
<comment type="similarity">
    <text evidence="8">Belongs to the TrpC family.</text>
</comment>
<evidence type="ECO:0000256" key="4">
    <source>
        <dbReference type="ARBA" id="ARBA00022793"/>
    </source>
</evidence>
<evidence type="ECO:0000256" key="7">
    <source>
        <dbReference type="ARBA" id="ARBA00023239"/>
    </source>
</evidence>
<dbReference type="HAMAP" id="MF_00134_B">
    <property type="entry name" value="IGPS_B"/>
    <property type="match status" value="1"/>
</dbReference>
<evidence type="ECO:0000313" key="10">
    <source>
        <dbReference type="EMBL" id="ORJ63065.1"/>
    </source>
</evidence>
<keyword evidence="4 8" id="KW-0210">Decarboxylase</keyword>
<dbReference type="InterPro" id="IPR013785">
    <property type="entry name" value="Aldolase_TIM"/>
</dbReference>
<dbReference type="STRING" id="1969733.B5V00_03185"/>
<dbReference type="Proteomes" id="UP000193136">
    <property type="component" value="Unassembled WGS sequence"/>
</dbReference>
<dbReference type="InterPro" id="IPR013798">
    <property type="entry name" value="Indole-3-glycerol_P_synth_dom"/>
</dbReference>
<dbReference type="GO" id="GO:0004640">
    <property type="term" value="F:phosphoribosylanthranilate isomerase activity"/>
    <property type="evidence" value="ECO:0007669"/>
    <property type="project" value="TreeGrafter"/>
</dbReference>
<dbReference type="Pfam" id="PF00218">
    <property type="entry name" value="IGPS"/>
    <property type="match status" value="1"/>
</dbReference>
<protein>
    <recommendedName>
        <fullName evidence="8">Indole-3-glycerol phosphate synthase</fullName>
        <shortName evidence="8">IGPS</shortName>
        <ecNumber evidence="8">4.1.1.48</ecNumber>
    </recommendedName>
</protein>
<proteinExistence type="inferred from homology"/>
<keyword evidence="7 8" id="KW-0456">Lyase</keyword>
<dbReference type="Gene3D" id="3.20.20.70">
    <property type="entry name" value="Aldolase class I"/>
    <property type="match status" value="1"/>
</dbReference>
<keyword evidence="5 8" id="KW-0822">Tryptophan biosynthesis</keyword>
<evidence type="ECO:0000259" key="9">
    <source>
        <dbReference type="Pfam" id="PF00218"/>
    </source>
</evidence>
<comment type="pathway">
    <text evidence="2 8">Amino-acid biosynthesis; L-tryptophan biosynthesis; L-tryptophan from chorismate: step 4/5.</text>
</comment>
<dbReference type="RefSeq" id="WP_085009305.1">
    <property type="nucleotide sequence ID" value="NZ_NAAD01000002.1"/>
</dbReference>
<evidence type="ECO:0000256" key="1">
    <source>
        <dbReference type="ARBA" id="ARBA00001633"/>
    </source>
</evidence>
<dbReference type="GO" id="GO:0004425">
    <property type="term" value="F:indole-3-glycerol-phosphate synthase activity"/>
    <property type="evidence" value="ECO:0007669"/>
    <property type="project" value="UniProtKB-UniRule"/>
</dbReference>
<evidence type="ECO:0000313" key="11">
    <source>
        <dbReference type="Proteomes" id="UP000193136"/>
    </source>
</evidence>
<dbReference type="EMBL" id="NAAD01000002">
    <property type="protein sequence ID" value="ORJ63065.1"/>
    <property type="molecule type" value="Genomic_DNA"/>
</dbReference>
<evidence type="ECO:0000256" key="3">
    <source>
        <dbReference type="ARBA" id="ARBA00022605"/>
    </source>
</evidence>
<feature type="domain" description="Indole-3-glycerol phosphate synthase" evidence="9">
    <location>
        <begin position="4"/>
        <end position="258"/>
    </location>
</feature>
<dbReference type="OrthoDB" id="9804217at2"/>
<reference evidence="10 11" key="1">
    <citation type="submission" date="2017-03" db="EMBL/GenBank/DDBJ databases">
        <title>Genome sequence of Geothermobacter sp. EPR-M, Deep-Sea Iron Reducer.</title>
        <authorList>
            <person name="Tully B."/>
            <person name="Savalia P."/>
            <person name="Abuyen K."/>
            <person name="Baughan C."/>
            <person name="Romero E."/>
            <person name="Ronkowski C."/>
            <person name="Torres B."/>
            <person name="Tremblay J."/>
            <person name="Trujillo A."/>
            <person name="Tyler M."/>
            <person name="Perez-Rodriguez I."/>
            <person name="Amend J."/>
        </authorList>
    </citation>
    <scope>NUCLEOTIDE SEQUENCE [LARGE SCALE GENOMIC DNA]</scope>
    <source>
        <strain evidence="10 11">EPR-M</strain>
    </source>
</reference>
<keyword evidence="3 8" id="KW-0028">Amino-acid biosynthesis</keyword>
<keyword evidence="11" id="KW-1185">Reference proteome</keyword>
<evidence type="ECO:0000256" key="5">
    <source>
        <dbReference type="ARBA" id="ARBA00022822"/>
    </source>
</evidence>